<name>A0A7Y9ZAQ2_9MICO</name>
<dbReference type="InterPro" id="IPR007569">
    <property type="entry name" value="DUF559"/>
</dbReference>
<reference evidence="2 3" key="1">
    <citation type="submission" date="2020-07" db="EMBL/GenBank/DDBJ databases">
        <title>Sequencing the genomes of 1000 actinobacteria strains.</title>
        <authorList>
            <person name="Klenk H.-P."/>
        </authorList>
    </citation>
    <scope>NUCLEOTIDE SEQUENCE [LARGE SCALE GENOMIC DNA]</scope>
    <source>
        <strain evidence="2 3">DSM 19970</strain>
    </source>
</reference>
<evidence type="ECO:0000313" key="3">
    <source>
        <dbReference type="Proteomes" id="UP000547973"/>
    </source>
</evidence>
<sequence length="334" mass="36605">MTSLRSVPTPGTSLAQWLPRTWRSYHGAELEALFSHRQLVSAIESGVAKRVAPGIYASTTHAESMATRVDAAMQWAGSEAWIGGAASLFLAGALRTPPSRVEVVVPAARRMSGRPRWVRVRRLSYRPLTVMVDGCDAVEPAIAWCHAFSEMAPDVRASALCELVAADPTALELATRAAHDLPRLRERKRMAALVARVAAGAESYLEVHAMDEVFVGRRFRALLKQHVVSTGGGRYRLDMYDAASMTAIELDGATYHAGVKEWQRDLRRDADLAAVGILTLRFSYRDLTERPQWCRTTARDVLRLRSVPVRSEHAGTVEGPSTVQIAPLNAISAP</sequence>
<dbReference type="RefSeq" id="WP_062076264.1">
    <property type="nucleotide sequence ID" value="NZ_BBRC01000024.1"/>
</dbReference>
<evidence type="ECO:0000313" key="2">
    <source>
        <dbReference type="EMBL" id="NYI41919.1"/>
    </source>
</evidence>
<dbReference type="GO" id="GO:0004519">
    <property type="term" value="F:endonuclease activity"/>
    <property type="evidence" value="ECO:0007669"/>
    <property type="project" value="UniProtKB-KW"/>
</dbReference>
<keyword evidence="2" id="KW-0540">Nuclease</keyword>
<dbReference type="Gene3D" id="3.40.960.10">
    <property type="entry name" value="VSR Endonuclease"/>
    <property type="match status" value="1"/>
</dbReference>
<organism evidence="2 3">
    <name type="scientific">Demequina lutea</name>
    <dbReference type="NCBI Taxonomy" id="431489"/>
    <lineage>
        <taxon>Bacteria</taxon>
        <taxon>Bacillati</taxon>
        <taxon>Actinomycetota</taxon>
        <taxon>Actinomycetes</taxon>
        <taxon>Micrococcales</taxon>
        <taxon>Demequinaceae</taxon>
        <taxon>Demequina</taxon>
    </lineage>
</organism>
<accession>A0A7Y9ZAQ2</accession>
<dbReference type="Pfam" id="PF04480">
    <property type="entry name" value="DUF559"/>
    <property type="match status" value="1"/>
</dbReference>
<feature type="domain" description="DUF559" evidence="1">
    <location>
        <begin position="191"/>
        <end position="289"/>
    </location>
</feature>
<evidence type="ECO:0000259" key="1">
    <source>
        <dbReference type="Pfam" id="PF04480"/>
    </source>
</evidence>
<dbReference type="Proteomes" id="UP000547973">
    <property type="component" value="Unassembled WGS sequence"/>
</dbReference>
<keyword evidence="2" id="KW-0255">Endonuclease</keyword>
<keyword evidence="2" id="KW-0378">Hydrolase</keyword>
<protein>
    <submittedName>
        <fullName evidence="2">Very-short-patch-repair endonuclease</fullName>
    </submittedName>
</protein>
<dbReference type="AlphaFoldDB" id="A0A7Y9ZAQ2"/>
<gene>
    <name evidence="2" type="ORF">BKA03_002038</name>
</gene>
<dbReference type="EMBL" id="JACBZO010000001">
    <property type="protein sequence ID" value="NYI41919.1"/>
    <property type="molecule type" value="Genomic_DNA"/>
</dbReference>
<comment type="caution">
    <text evidence="2">The sequence shown here is derived from an EMBL/GenBank/DDBJ whole genome shotgun (WGS) entry which is preliminary data.</text>
</comment>
<proteinExistence type="predicted"/>
<keyword evidence="3" id="KW-1185">Reference proteome</keyword>
<dbReference type="OrthoDB" id="5243722at2"/>